<gene>
    <name evidence="2" type="ORF">UV05_C0011G0014</name>
</gene>
<evidence type="ECO:0000256" key="1">
    <source>
        <dbReference type="SAM" id="MobiDB-lite"/>
    </source>
</evidence>
<comment type="caution">
    <text evidence="2">The sequence shown here is derived from an EMBL/GenBank/DDBJ whole genome shotgun (WGS) entry which is preliminary data.</text>
</comment>
<dbReference type="EMBL" id="LCCZ01000011">
    <property type="protein sequence ID" value="KKS44123.1"/>
    <property type="molecule type" value="Genomic_DNA"/>
</dbReference>
<evidence type="ECO:0008006" key="4">
    <source>
        <dbReference type="Google" id="ProtNLM"/>
    </source>
</evidence>
<protein>
    <recommendedName>
        <fullName evidence="4">Zinc-ribbon domain-containing protein</fullName>
    </recommendedName>
</protein>
<dbReference type="Proteomes" id="UP000034875">
    <property type="component" value="Unassembled WGS sequence"/>
</dbReference>
<proteinExistence type="predicted"/>
<sequence>MSLAKSKAIWKPPPELRSLKQEDCSFDRPSSGYHNRSYPRLSGRGHYGDRRSAHHRKRCADCNKKYPKSAKFCPACGSGNWRPTEH</sequence>
<reference evidence="2 3" key="1">
    <citation type="journal article" date="2015" name="Nature">
        <title>rRNA introns, odd ribosomes, and small enigmatic genomes across a large radiation of phyla.</title>
        <authorList>
            <person name="Brown C.T."/>
            <person name="Hug L.A."/>
            <person name="Thomas B.C."/>
            <person name="Sharon I."/>
            <person name="Castelle C.J."/>
            <person name="Singh A."/>
            <person name="Wilkins M.J."/>
            <person name="Williams K.H."/>
            <person name="Banfield J.F."/>
        </authorList>
    </citation>
    <scope>NUCLEOTIDE SEQUENCE [LARGE SCALE GENOMIC DNA]</scope>
</reference>
<accession>A0A0G1C3A9</accession>
<evidence type="ECO:0000313" key="2">
    <source>
        <dbReference type="EMBL" id="KKS44123.1"/>
    </source>
</evidence>
<feature type="region of interest" description="Disordered" evidence="1">
    <location>
        <begin position="26"/>
        <end position="50"/>
    </location>
</feature>
<name>A0A0G1C3A9_9BACT</name>
<organism evidence="2 3">
    <name type="scientific">candidate division CPR1 bacterium GW2011_GWA2_42_17</name>
    <dbReference type="NCBI Taxonomy" id="1618341"/>
    <lineage>
        <taxon>Bacteria</taxon>
        <taxon>candidate division CPR1</taxon>
    </lineage>
</organism>
<evidence type="ECO:0000313" key="3">
    <source>
        <dbReference type="Proteomes" id="UP000034875"/>
    </source>
</evidence>
<dbReference type="AlphaFoldDB" id="A0A0G1C3A9"/>